<accession>A0A1G6HRE5</accession>
<sequence>MQVKFIFVGKKLKLDSFCEVYIKRIKAFCSAEMIYIKPSTLKLEALFIQKKIKPDDFVFILDENGKQLNSYEFANLIETINKPMVFVVGGAFGIDKKYFKDAFFLSLSKLTLPHQIARLIVCESVYRSFTIIKNLPYHKE</sequence>
<gene>
    <name evidence="5" type="primary">rlmH</name>
    <name evidence="6" type="ORF">SAMN05660835_00085</name>
</gene>
<evidence type="ECO:0000256" key="5">
    <source>
        <dbReference type="HAMAP-Rule" id="MF_00658"/>
    </source>
</evidence>
<dbReference type="AlphaFoldDB" id="A0A1G6HRE5"/>
<dbReference type="OrthoDB" id="9806643at2"/>
<reference evidence="7" key="1">
    <citation type="submission" date="2016-10" db="EMBL/GenBank/DDBJ databases">
        <authorList>
            <person name="Varghese N."/>
            <person name="Submissions S."/>
        </authorList>
    </citation>
    <scope>NUCLEOTIDE SEQUENCE [LARGE SCALE GENOMIC DNA]</scope>
    <source>
        <strain evidence="7">DSM 8415</strain>
    </source>
</reference>
<name>A0A1G6HRE5_9BACT</name>
<dbReference type="Proteomes" id="UP000199411">
    <property type="component" value="Unassembled WGS sequence"/>
</dbReference>
<dbReference type="HAMAP" id="MF_00658">
    <property type="entry name" value="23SrRNA_methyltr_H"/>
    <property type="match status" value="1"/>
</dbReference>
<keyword evidence="5" id="KW-0963">Cytoplasm</keyword>
<comment type="subunit">
    <text evidence="5">Homodimer.</text>
</comment>
<dbReference type="EMBL" id="FMYU01000001">
    <property type="protein sequence ID" value="SDB96800.1"/>
    <property type="molecule type" value="Genomic_DNA"/>
</dbReference>
<evidence type="ECO:0000256" key="2">
    <source>
        <dbReference type="ARBA" id="ARBA00022679"/>
    </source>
</evidence>
<dbReference type="GO" id="GO:0005737">
    <property type="term" value="C:cytoplasm"/>
    <property type="evidence" value="ECO:0007669"/>
    <property type="project" value="UniProtKB-SubCell"/>
</dbReference>
<comment type="similarity">
    <text evidence="4 5">Belongs to the RNA methyltransferase RlmH family.</text>
</comment>
<dbReference type="EC" id="2.1.1.177" evidence="5"/>
<protein>
    <recommendedName>
        <fullName evidence="5">Ribosomal RNA large subunit methyltransferase H</fullName>
        <ecNumber evidence="5">2.1.1.177</ecNumber>
    </recommendedName>
    <alternativeName>
        <fullName evidence="5">23S rRNA (pseudouridine1915-N3)-methyltransferase</fullName>
    </alternativeName>
    <alternativeName>
        <fullName evidence="5">23S rRNA m3Psi1915 methyltransferase</fullName>
    </alternativeName>
    <alternativeName>
        <fullName evidence="5">rRNA (pseudouridine-N3-)-methyltransferase RlmH</fullName>
    </alternativeName>
</protein>
<evidence type="ECO:0000256" key="1">
    <source>
        <dbReference type="ARBA" id="ARBA00022603"/>
    </source>
</evidence>
<evidence type="ECO:0000313" key="7">
    <source>
        <dbReference type="Proteomes" id="UP000199411"/>
    </source>
</evidence>
<dbReference type="InterPro" id="IPR029026">
    <property type="entry name" value="tRNA_m1G_MTases_N"/>
</dbReference>
<keyword evidence="2 5" id="KW-0808">Transferase</keyword>
<comment type="catalytic activity">
    <reaction evidence="5">
        <text>pseudouridine(1915) in 23S rRNA + S-adenosyl-L-methionine = N(3)-methylpseudouridine(1915) in 23S rRNA + S-adenosyl-L-homocysteine + H(+)</text>
        <dbReference type="Rhea" id="RHEA:42752"/>
        <dbReference type="Rhea" id="RHEA-COMP:10221"/>
        <dbReference type="Rhea" id="RHEA-COMP:10222"/>
        <dbReference type="ChEBI" id="CHEBI:15378"/>
        <dbReference type="ChEBI" id="CHEBI:57856"/>
        <dbReference type="ChEBI" id="CHEBI:59789"/>
        <dbReference type="ChEBI" id="CHEBI:65314"/>
        <dbReference type="ChEBI" id="CHEBI:74486"/>
        <dbReference type="EC" id="2.1.1.177"/>
    </reaction>
</comment>
<dbReference type="Gene3D" id="3.40.1280.10">
    <property type="match status" value="1"/>
</dbReference>
<dbReference type="RefSeq" id="WP_092127370.1">
    <property type="nucleotide sequence ID" value="NZ_FMYU01000001.1"/>
</dbReference>
<dbReference type="CDD" id="cd18081">
    <property type="entry name" value="RlmH-like"/>
    <property type="match status" value="1"/>
</dbReference>
<dbReference type="Pfam" id="PF02590">
    <property type="entry name" value="SPOUT_MTase"/>
    <property type="match status" value="1"/>
</dbReference>
<feature type="binding site" evidence="5">
    <location>
        <position position="61"/>
    </location>
    <ligand>
        <name>S-adenosyl-L-methionine</name>
        <dbReference type="ChEBI" id="CHEBI:59789"/>
    </ligand>
</feature>
<keyword evidence="1 5" id="KW-0489">Methyltransferase</keyword>
<dbReference type="SUPFAM" id="SSF75217">
    <property type="entry name" value="alpha/beta knot"/>
    <property type="match status" value="1"/>
</dbReference>
<evidence type="ECO:0000313" key="6">
    <source>
        <dbReference type="EMBL" id="SDB96800.1"/>
    </source>
</evidence>
<keyword evidence="5" id="KW-0698">rRNA processing</keyword>
<comment type="subcellular location">
    <subcellularLocation>
        <location evidence="5">Cytoplasm</location>
    </subcellularLocation>
</comment>
<dbReference type="InterPro" id="IPR029028">
    <property type="entry name" value="Alpha/beta_knot_MTases"/>
</dbReference>
<dbReference type="PANTHER" id="PTHR33603">
    <property type="entry name" value="METHYLTRANSFERASE"/>
    <property type="match status" value="1"/>
</dbReference>
<keyword evidence="3 5" id="KW-0949">S-adenosyl-L-methionine</keyword>
<dbReference type="PIRSF" id="PIRSF004505">
    <property type="entry name" value="MT_bac"/>
    <property type="match status" value="1"/>
</dbReference>
<feature type="binding site" evidence="5">
    <location>
        <position position="89"/>
    </location>
    <ligand>
        <name>S-adenosyl-L-methionine</name>
        <dbReference type="ChEBI" id="CHEBI:59789"/>
    </ligand>
</feature>
<organism evidence="6 7">
    <name type="scientific">Desulfurella multipotens</name>
    <dbReference type="NCBI Taxonomy" id="79269"/>
    <lineage>
        <taxon>Bacteria</taxon>
        <taxon>Pseudomonadati</taxon>
        <taxon>Campylobacterota</taxon>
        <taxon>Desulfurellia</taxon>
        <taxon>Desulfurellales</taxon>
        <taxon>Desulfurellaceae</taxon>
        <taxon>Desulfurella</taxon>
    </lineage>
</organism>
<dbReference type="PANTHER" id="PTHR33603:SF1">
    <property type="entry name" value="RIBOSOMAL RNA LARGE SUBUNIT METHYLTRANSFERASE H"/>
    <property type="match status" value="1"/>
</dbReference>
<keyword evidence="7" id="KW-1185">Reference proteome</keyword>
<dbReference type="InterPro" id="IPR003742">
    <property type="entry name" value="RlmH-like"/>
</dbReference>
<evidence type="ECO:0000256" key="3">
    <source>
        <dbReference type="ARBA" id="ARBA00022691"/>
    </source>
</evidence>
<proteinExistence type="inferred from homology"/>
<feature type="binding site" evidence="5">
    <location>
        <begin position="107"/>
        <end position="112"/>
    </location>
    <ligand>
        <name>S-adenosyl-L-methionine</name>
        <dbReference type="ChEBI" id="CHEBI:59789"/>
    </ligand>
</feature>
<dbReference type="GO" id="GO:0070038">
    <property type="term" value="F:rRNA (pseudouridine-N3-)-methyltransferase activity"/>
    <property type="evidence" value="ECO:0007669"/>
    <property type="project" value="UniProtKB-UniRule"/>
</dbReference>
<evidence type="ECO:0000256" key="4">
    <source>
        <dbReference type="ARBA" id="ARBA00038303"/>
    </source>
</evidence>
<comment type="function">
    <text evidence="5">Specifically methylates the pseudouridine at position 1915 (m3Psi1915) in 23S rRNA.</text>
</comment>